<dbReference type="InterPro" id="IPR000719">
    <property type="entry name" value="Prot_kinase_dom"/>
</dbReference>
<sequence length="774" mass="89572">MLIRPSSSSSSPTTNSPPNINNYNITEQMIKDEAPDNFLTFLAKQETPNHASFDGDVNYRNAFEEWIDSNREIANKFFKNSKHHLLLEDSIEELRNKLEEMKNNPTTEENYNVTVYSLERAIQSFESVANDVMMLYRELHVLNMVVSQMKMGKTFWVCCTHYCLISNKTYTIEELMDKARVRASAFFSKFPDEFKDLGTIFTCVISFWKGLNFLTATDFVNCISEKVLRSIMKTLLLTEVATNSSCQPLLKDFCYLLERIAESEPIGFYQAYYKLLFEEEYVLTNPNCELTIGSWVLIFLSITCVDPDAGLKKLFDCFRVITQSDWSVTKKNMYSTNLLDGIFFIVRRYGKAFVERNLELLNELSQSNFLNTGVRNQRQIFAIQNEMDRVMNANNKSALVTYIESLQKTSSKCVVLIVELEGKKKKISLDESYNDTDIFPIFEEKLSISMNSYSIDIFDDDCNDWVEFDPSEHNFRKMKQPIKMKLEEKVDENVTEKTNIKTIDNYKIIKQLRSETTEHCVAITFLAEEKQLNKESRKIVLKYLNFKGHHAEERLSEMILTLKKAKDFEKSNIIQIFDILKPESINNQKIKKVQHLAYTIPYYSHGSLDNVTKERIHFNTRMILSLIKYSLEAFNSLEEARLEYGNIKAENILVEQLDLVTSTLKIRVTDWWNLSKSKTPAICHLGLMLYNFLTFEKTDLKHLTSESVTSQTISDDIFKKQNKSSSSSLAIAAEVVAFLLGKFDSRIAITARQALKLLYKRVKESKESGSPSKQ</sequence>
<dbReference type="SMART" id="SM00220">
    <property type="entry name" value="S_TKc"/>
    <property type="match status" value="1"/>
</dbReference>
<evidence type="ECO:0000313" key="3">
    <source>
        <dbReference type="EMBL" id="KAF0982566.1"/>
    </source>
</evidence>
<dbReference type="GO" id="GO:0005524">
    <property type="term" value="F:ATP binding"/>
    <property type="evidence" value="ECO:0007669"/>
    <property type="project" value="InterPro"/>
</dbReference>
<gene>
    <name evidence="3" type="ORF">FDP41_011496</name>
</gene>
<name>A0A6A5C489_NAEFO</name>
<protein>
    <recommendedName>
        <fullName evidence="2">Protein kinase domain-containing protein</fullName>
    </recommendedName>
</protein>
<keyword evidence="4" id="KW-1185">Reference proteome</keyword>
<dbReference type="OrthoDB" id="10331840at2759"/>
<dbReference type="GO" id="GO:0004672">
    <property type="term" value="F:protein kinase activity"/>
    <property type="evidence" value="ECO:0007669"/>
    <property type="project" value="InterPro"/>
</dbReference>
<dbReference type="VEuPathDB" id="AmoebaDB:NF0029080"/>
<dbReference type="Gene3D" id="1.10.510.10">
    <property type="entry name" value="Transferase(Phosphotransferase) domain 1"/>
    <property type="match status" value="1"/>
</dbReference>
<dbReference type="GeneID" id="68118711"/>
<dbReference type="SUPFAM" id="SSF56112">
    <property type="entry name" value="Protein kinase-like (PK-like)"/>
    <property type="match status" value="1"/>
</dbReference>
<reference evidence="3 4" key="1">
    <citation type="journal article" date="2019" name="Sci. Rep.">
        <title>Nanopore sequencing improves the draft genome of the human pathogenic amoeba Naegleria fowleri.</title>
        <authorList>
            <person name="Liechti N."/>
            <person name="Schurch N."/>
            <person name="Bruggmann R."/>
            <person name="Wittwer M."/>
        </authorList>
    </citation>
    <scope>NUCLEOTIDE SEQUENCE [LARGE SCALE GENOMIC DNA]</scope>
    <source>
        <strain evidence="3 4">ATCC 30894</strain>
    </source>
</reference>
<dbReference type="PROSITE" id="PS50011">
    <property type="entry name" value="PROTEIN_KINASE_DOM"/>
    <property type="match status" value="1"/>
</dbReference>
<evidence type="ECO:0000256" key="1">
    <source>
        <dbReference type="SAM" id="MobiDB-lite"/>
    </source>
</evidence>
<evidence type="ECO:0000313" key="4">
    <source>
        <dbReference type="Proteomes" id="UP000444721"/>
    </source>
</evidence>
<dbReference type="Proteomes" id="UP000444721">
    <property type="component" value="Unassembled WGS sequence"/>
</dbReference>
<dbReference type="EMBL" id="VFQX01000009">
    <property type="protein sequence ID" value="KAF0982566.1"/>
    <property type="molecule type" value="Genomic_DNA"/>
</dbReference>
<proteinExistence type="predicted"/>
<feature type="region of interest" description="Disordered" evidence="1">
    <location>
        <begin position="1"/>
        <end position="21"/>
    </location>
</feature>
<dbReference type="VEuPathDB" id="AmoebaDB:NfTy_018610"/>
<evidence type="ECO:0000259" key="2">
    <source>
        <dbReference type="PROSITE" id="PS50011"/>
    </source>
</evidence>
<organism evidence="3 4">
    <name type="scientific">Naegleria fowleri</name>
    <name type="common">Brain eating amoeba</name>
    <dbReference type="NCBI Taxonomy" id="5763"/>
    <lineage>
        <taxon>Eukaryota</taxon>
        <taxon>Discoba</taxon>
        <taxon>Heterolobosea</taxon>
        <taxon>Tetramitia</taxon>
        <taxon>Eutetramitia</taxon>
        <taxon>Vahlkampfiidae</taxon>
        <taxon>Naegleria</taxon>
    </lineage>
</organism>
<feature type="domain" description="Protein kinase" evidence="2">
    <location>
        <begin position="506"/>
        <end position="774"/>
    </location>
</feature>
<comment type="caution">
    <text evidence="3">The sequence shown here is derived from an EMBL/GenBank/DDBJ whole genome shotgun (WGS) entry which is preliminary data.</text>
</comment>
<dbReference type="InterPro" id="IPR011009">
    <property type="entry name" value="Kinase-like_dom_sf"/>
</dbReference>
<dbReference type="RefSeq" id="XP_044567279.1">
    <property type="nucleotide sequence ID" value="XM_044701910.1"/>
</dbReference>
<dbReference type="VEuPathDB" id="AmoebaDB:FDP41_011496"/>
<dbReference type="AlphaFoldDB" id="A0A6A5C489"/>
<accession>A0A6A5C489</accession>